<organism evidence="3 4">
    <name type="scientific">Actinomadura physcomitrii</name>
    <dbReference type="NCBI Taxonomy" id="2650748"/>
    <lineage>
        <taxon>Bacteria</taxon>
        <taxon>Bacillati</taxon>
        <taxon>Actinomycetota</taxon>
        <taxon>Actinomycetes</taxon>
        <taxon>Streptosporangiales</taxon>
        <taxon>Thermomonosporaceae</taxon>
        <taxon>Actinomadura</taxon>
    </lineage>
</organism>
<dbReference type="Gene3D" id="3.20.20.140">
    <property type="entry name" value="Metal-dependent hydrolases"/>
    <property type="match status" value="1"/>
</dbReference>
<dbReference type="InterPro" id="IPR032465">
    <property type="entry name" value="ACMSD"/>
</dbReference>
<dbReference type="EMBL" id="WBMS02000003">
    <property type="protein sequence ID" value="MVZ99890.1"/>
    <property type="molecule type" value="Genomic_DNA"/>
</dbReference>
<dbReference type="GO" id="GO:0016787">
    <property type="term" value="F:hydrolase activity"/>
    <property type="evidence" value="ECO:0007669"/>
    <property type="project" value="UniProtKB-KW"/>
</dbReference>
<evidence type="ECO:0000313" key="3">
    <source>
        <dbReference type="EMBL" id="MVZ99890.1"/>
    </source>
</evidence>
<dbReference type="Pfam" id="PF04909">
    <property type="entry name" value="Amidohydro_2"/>
    <property type="match status" value="1"/>
</dbReference>
<dbReference type="Proteomes" id="UP000462055">
    <property type="component" value="Unassembled WGS sequence"/>
</dbReference>
<proteinExistence type="predicted"/>
<dbReference type="SUPFAM" id="SSF51556">
    <property type="entry name" value="Metallo-dependent hydrolases"/>
    <property type="match status" value="1"/>
</dbReference>
<protein>
    <submittedName>
        <fullName evidence="3">Amidohydrolase family protein</fullName>
    </submittedName>
</protein>
<feature type="domain" description="Amidohydrolase-related" evidence="2">
    <location>
        <begin position="199"/>
        <end position="452"/>
    </location>
</feature>
<keyword evidence="1" id="KW-0456">Lyase</keyword>
<evidence type="ECO:0000256" key="1">
    <source>
        <dbReference type="ARBA" id="ARBA00023239"/>
    </source>
</evidence>
<comment type="caution">
    <text evidence="3">The sequence shown here is derived from an EMBL/GenBank/DDBJ whole genome shotgun (WGS) entry which is preliminary data.</text>
</comment>
<dbReference type="InterPro" id="IPR006680">
    <property type="entry name" value="Amidohydro-rel"/>
</dbReference>
<dbReference type="PANTHER" id="PTHR21240">
    <property type="entry name" value="2-AMINO-3-CARBOXYLMUCONATE-6-SEMIALDEHYDE DECARBOXYLASE"/>
    <property type="match status" value="1"/>
</dbReference>
<dbReference type="InterPro" id="IPR032466">
    <property type="entry name" value="Metal_Hydrolase"/>
</dbReference>
<name>A0A6I4M816_9ACTN</name>
<dbReference type="GO" id="GO:0019748">
    <property type="term" value="P:secondary metabolic process"/>
    <property type="evidence" value="ECO:0007669"/>
    <property type="project" value="TreeGrafter"/>
</dbReference>
<reference evidence="3" key="1">
    <citation type="submission" date="2019-12" db="EMBL/GenBank/DDBJ databases">
        <title>Actinomadura physcomitrii sp. nov., a novel actinomycete isolated from moss [Physcomitrium sphaericum (Ludw) Fuernr].</title>
        <authorList>
            <person name="Zhuang X."/>
        </authorList>
    </citation>
    <scope>NUCLEOTIDE SEQUENCE [LARGE SCALE GENOMIC DNA]</scope>
    <source>
        <strain evidence="3">LD22</strain>
    </source>
</reference>
<evidence type="ECO:0000313" key="4">
    <source>
        <dbReference type="Proteomes" id="UP000462055"/>
    </source>
</evidence>
<gene>
    <name evidence="3" type="ORF">F8568_005745</name>
</gene>
<keyword evidence="4" id="KW-1185">Reference proteome</keyword>
<dbReference type="GO" id="GO:0005737">
    <property type="term" value="C:cytoplasm"/>
    <property type="evidence" value="ECO:0007669"/>
    <property type="project" value="TreeGrafter"/>
</dbReference>
<accession>A0A6I4M816</accession>
<evidence type="ECO:0000259" key="2">
    <source>
        <dbReference type="Pfam" id="PF04909"/>
    </source>
</evidence>
<dbReference type="PANTHER" id="PTHR21240:SF28">
    <property type="entry name" value="ISO-OROTATE DECARBOXYLASE (EUROFUNG)"/>
    <property type="match status" value="1"/>
</dbReference>
<sequence>MAALLRTDTCALSTPRTSGVLLAAFETYPRSWILDSLRGVEPRSSASLPSAGDQENVMSLPVEGPFAGLKLVDSDSHYSEPYDLWTSRAPAKYRDVVPQVREDSKGVLRWWVGDTPLFMAGGASFVNKAGEKTPMHSIDITVGMDWNQIHEASYDAKARLEVMDKMGIWAQIVYPNTMGFAAYAIINQLDRDAGAAIVSIYNDAVAEWQAEGDDRLFPMAVLPFWDIEASVAEVERVQAMGLRGITMAGNPHMGGLPDLGQPDWEPLYEILSHYKMPINIHVGSTSSTTSGQDHNAAWPSLEKRAVKPVNSVQMELNNSRFISNLVVSDILLKYPDLKWVSVESGIGWIPYVLERIDYEYREEFPNYTPPNKPPALEMFRKGIYGTFWFEHAGPVLLLDYLGADNVMWETDFPHPTCLYPSPVERSAEALKDVDPVSVRKIMQDNAAQLYNLPLEKAQPSQ</sequence>
<dbReference type="AlphaFoldDB" id="A0A6I4M816"/>
<dbReference type="GO" id="GO:0016831">
    <property type="term" value="F:carboxy-lyase activity"/>
    <property type="evidence" value="ECO:0007669"/>
    <property type="project" value="InterPro"/>
</dbReference>